<dbReference type="EMBL" id="BARS01051958">
    <property type="protein sequence ID" value="GAG50242.1"/>
    <property type="molecule type" value="Genomic_DNA"/>
</dbReference>
<organism evidence="1">
    <name type="scientific">marine sediment metagenome</name>
    <dbReference type="NCBI Taxonomy" id="412755"/>
    <lineage>
        <taxon>unclassified sequences</taxon>
        <taxon>metagenomes</taxon>
        <taxon>ecological metagenomes</taxon>
    </lineage>
</organism>
<evidence type="ECO:0000313" key="1">
    <source>
        <dbReference type="EMBL" id="GAG50242.1"/>
    </source>
</evidence>
<sequence>MKKTILDRIEGILGWPIKRALKYFLKPGSAEYNYARSLAIYLNEKHYKNPDWEPFDDLMGVLTQIDNMISGLIRDEFDKEETQRKDMYNE</sequence>
<name>X0YU49_9ZZZZ</name>
<comment type="caution">
    <text evidence="1">The sequence shown here is derived from an EMBL/GenBank/DDBJ whole genome shotgun (WGS) entry which is preliminary data.</text>
</comment>
<proteinExistence type="predicted"/>
<protein>
    <submittedName>
        <fullName evidence="1">Uncharacterized protein</fullName>
    </submittedName>
</protein>
<dbReference type="AlphaFoldDB" id="X0YU49"/>
<accession>X0YU49</accession>
<gene>
    <name evidence="1" type="ORF">S01H1_77320</name>
</gene>
<reference evidence="1" key="1">
    <citation type="journal article" date="2014" name="Front. Microbiol.">
        <title>High frequency of phylogenetically diverse reductive dehalogenase-homologous genes in deep subseafloor sedimentary metagenomes.</title>
        <authorList>
            <person name="Kawai M."/>
            <person name="Futagami T."/>
            <person name="Toyoda A."/>
            <person name="Takaki Y."/>
            <person name="Nishi S."/>
            <person name="Hori S."/>
            <person name="Arai W."/>
            <person name="Tsubouchi T."/>
            <person name="Morono Y."/>
            <person name="Uchiyama I."/>
            <person name="Ito T."/>
            <person name="Fujiyama A."/>
            <person name="Inagaki F."/>
            <person name="Takami H."/>
        </authorList>
    </citation>
    <scope>NUCLEOTIDE SEQUENCE</scope>
    <source>
        <strain evidence="1">Expedition CK06-06</strain>
    </source>
</reference>